<evidence type="ECO:0000256" key="2">
    <source>
        <dbReference type="ARBA" id="ARBA00022741"/>
    </source>
</evidence>
<dbReference type="InterPro" id="IPR027417">
    <property type="entry name" value="P-loop_NTPase"/>
</dbReference>
<dbReference type="Pfam" id="PF00071">
    <property type="entry name" value="Ras"/>
    <property type="match status" value="1"/>
</dbReference>
<dbReference type="SMART" id="SM00173">
    <property type="entry name" value="RAS"/>
    <property type="match status" value="1"/>
</dbReference>
<keyword evidence="4" id="KW-1185">Reference proteome</keyword>
<proteinExistence type="inferred from homology"/>
<dbReference type="EnsemblMetazoa" id="XM_028278250.2">
    <property type="protein sequence ID" value="XP_028134051.1"/>
    <property type="gene ID" value="LOC114329213"/>
</dbReference>
<dbReference type="InterPro" id="IPR001806">
    <property type="entry name" value="Small_GTPase"/>
</dbReference>
<dbReference type="SMART" id="SM00174">
    <property type="entry name" value="RHO"/>
    <property type="match status" value="1"/>
</dbReference>
<dbReference type="InterPro" id="IPR005225">
    <property type="entry name" value="Small_GTP-bd"/>
</dbReference>
<dbReference type="AlphaFoldDB" id="A0A6P7FE97"/>
<dbReference type="Gene3D" id="3.40.50.300">
    <property type="entry name" value="P-loop containing nucleotide triphosphate hydrolases"/>
    <property type="match status" value="1"/>
</dbReference>
<name>A0A6P7FE97_DIAVI</name>
<dbReference type="OrthoDB" id="10006973at2759"/>
<dbReference type="SMART" id="SM00177">
    <property type="entry name" value="ARF"/>
    <property type="match status" value="1"/>
</dbReference>
<dbReference type="PROSITE" id="PS51420">
    <property type="entry name" value="RHO"/>
    <property type="match status" value="1"/>
</dbReference>
<dbReference type="NCBIfam" id="TIGR00231">
    <property type="entry name" value="small_GTP"/>
    <property type="match status" value="1"/>
</dbReference>
<dbReference type="GO" id="GO:0003924">
    <property type="term" value="F:GTPase activity"/>
    <property type="evidence" value="ECO:0007669"/>
    <property type="project" value="InterPro"/>
</dbReference>
<dbReference type="InParanoid" id="A0A6P7FE97"/>
<comment type="similarity">
    <text evidence="1">Belongs to the small GTPase superfamily. Rab family.</text>
</comment>
<reference evidence="5" key="1">
    <citation type="submission" date="2025-04" db="UniProtKB">
        <authorList>
            <consortium name="RefSeq"/>
        </authorList>
    </citation>
    <scope>IDENTIFICATION</scope>
    <source>
        <tissue evidence="5">Whole insect</tissue>
    </source>
</reference>
<dbReference type="PROSITE" id="PS51421">
    <property type="entry name" value="RAS"/>
    <property type="match status" value="1"/>
</dbReference>
<dbReference type="SUPFAM" id="SSF52540">
    <property type="entry name" value="P-loop containing nucleoside triphosphate hydrolases"/>
    <property type="match status" value="1"/>
</dbReference>
<accession>A0A6P7FE97</accession>
<dbReference type="FunFam" id="3.40.50.300:FF:002685">
    <property type="entry name" value="RAB33A, member RAS oncogene family"/>
    <property type="match status" value="1"/>
</dbReference>
<dbReference type="RefSeq" id="XP_050511941.1">
    <property type="nucleotide sequence ID" value="XM_050655984.1"/>
</dbReference>
<dbReference type="EnsemblMetazoa" id="XM_050655984.1">
    <property type="protein sequence ID" value="XP_050511941.1"/>
    <property type="gene ID" value="LOC114329213"/>
</dbReference>
<keyword evidence="2" id="KW-0547">Nucleotide-binding</keyword>
<dbReference type="PRINTS" id="PR00449">
    <property type="entry name" value="RASTRNSFRMNG"/>
</dbReference>
<dbReference type="SMART" id="SM00176">
    <property type="entry name" value="RAN"/>
    <property type="match status" value="1"/>
</dbReference>
<dbReference type="PROSITE" id="PS51419">
    <property type="entry name" value="RAB"/>
    <property type="match status" value="1"/>
</dbReference>
<dbReference type="GeneID" id="114329213"/>
<dbReference type="PANTHER" id="PTHR47978">
    <property type="match status" value="1"/>
</dbReference>
<sequence length="222" mass="24875">MAEVPSNNLQPAASVSHVQIQKQGKIFKIIVIGDSSVGKTTLTYRFCEGKFLELCEATVGVDFRSRTVNLDGEDVTLQLWDTAGQERYRMSMVRHYYKNAHAVVFVYDVTNSGSFDSLKKWIDECNNNCLQDVPKILVGNKCDGVVAVTTNVAQRFADQYSMPLFETSARLDSQCDNVEAIFLTLAHKLKNQKHFLPMQTTALRIHDSVQPNPNSKQSGMCC</sequence>
<evidence type="ECO:0000256" key="1">
    <source>
        <dbReference type="ARBA" id="ARBA00006270"/>
    </source>
</evidence>
<dbReference type="Proteomes" id="UP001652700">
    <property type="component" value="Unplaced"/>
</dbReference>
<protein>
    <submittedName>
        <fullName evidence="5">Ras-related protein Rab-33B-like</fullName>
    </submittedName>
</protein>
<organism evidence="5">
    <name type="scientific">Diabrotica virgifera virgifera</name>
    <name type="common">western corn rootworm</name>
    <dbReference type="NCBI Taxonomy" id="50390"/>
    <lineage>
        <taxon>Eukaryota</taxon>
        <taxon>Metazoa</taxon>
        <taxon>Ecdysozoa</taxon>
        <taxon>Arthropoda</taxon>
        <taxon>Hexapoda</taxon>
        <taxon>Insecta</taxon>
        <taxon>Pterygota</taxon>
        <taxon>Neoptera</taxon>
        <taxon>Endopterygota</taxon>
        <taxon>Coleoptera</taxon>
        <taxon>Polyphaga</taxon>
        <taxon>Cucujiformia</taxon>
        <taxon>Chrysomeloidea</taxon>
        <taxon>Chrysomelidae</taxon>
        <taxon>Galerucinae</taxon>
        <taxon>Diabroticina</taxon>
        <taxon>Diabroticites</taxon>
        <taxon>Diabrotica</taxon>
    </lineage>
</organism>
<reference evidence="3" key="2">
    <citation type="submission" date="2025-05" db="UniProtKB">
        <authorList>
            <consortium name="EnsemblMetazoa"/>
        </authorList>
    </citation>
    <scope>IDENTIFICATION</scope>
</reference>
<evidence type="ECO:0000313" key="5">
    <source>
        <dbReference type="RefSeq" id="XP_028134051.1"/>
    </source>
</evidence>
<dbReference type="SMART" id="SM00175">
    <property type="entry name" value="RAB"/>
    <property type="match status" value="1"/>
</dbReference>
<dbReference type="KEGG" id="dvv:114329213"/>
<evidence type="ECO:0000313" key="3">
    <source>
        <dbReference type="EnsemblMetazoa" id="XP_028134051.1"/>
    </source>
</evidence>
<dbReference type="GO" id="GO:0005525">
    <property type="term" value="F:GTP binding"/>
    <property type="evidence" value="ECO:0007669"/>
    <property type="project" value="InterPro"/>
</dbReference>
<evidence type="ECO:0000313" key="4">
    <source>
        <dbReference type="Proteomes" id="UP001652700"/>
    </source>
</evidence>
<dbReference type="RefSeq" id="XP_028134051.1">
    <property type="nucleotide sequence ID" value="XM_028278250.1"/>
</dbReference>
<gene>
    <name evidence="5" type="primary">LOC114329213</name>
</gene>